<feature type="compositionally biased region" description="Polar residues" evidence="2">
    <location>
        <begin position="1"/>
        <end position="10"/>
    </location>
</feature>
<dbReference type="EMBL" id="JABANO010010346">
    <property type="protein sequence ID" value="KAF4745319.1"/>
    <property type="molecule type" value="Genomic_DNA"/>
</dbReference>
<keyword evidence="4" id="KW-1185">Reference proteome</keyword>
<reference evidence="3 4" key="1">
    <citation type="submission" date="2020-04" db="EMBL/GenBank/DDBJ databases">
        <title>Perkinsus olseni comparative genomics.</title>
        <authorList>
            <person name="Bogema D.R."/>
        </authorList>
    </citation>
    <scope>NUCLEOTIDE SEQUENCE [LARGE SCALE GENOMIC DNA]</scope>
    <source>
        <strain evidence="3 4">ATCC PRA-207</strain>
    </source>
</reference>
<organism evidence="3 4">
    <name type="scientific">Perkinsus olseni</name>
    <name type="common">Perkinsus atlanticus</name>
    <dbReference type="NCBI Taxonomy" id="32597"/>
    <lineage>
        <taxon>Eukaryota</taxon>
        <taxon>Sar</taxon>
        <taxon>Alveolata</taxon>
        <taxon>Perkinsozoa</taxon>
        <taxon>Perkinsea</taxon>
        <taxon>Perkinsida</taxon>
        <taxon>Perkinsidae</taxon>
        <taxon>Perkinsus</taxon>
    </lineage>
</organism>
<feature type="compositionally biased region" description="Low complexity" evidence="2">
    <location>
        <begin position="11"/>
        <end position="20"/>
    </location>
</feature>
<dbReference type="OMA" id="EGQKPTK"/>
<feature type="coiled-coil region" evidence="1">
    <location>
        <begin position="22"/>
        <end position="77"/>
    </location>
</feature>
<name>A0A7J6TJ38_PEROL</name>
<proteinExistence type="predicted"/>
<evidence type="ECO:0000313" key="3">
    <source>
        <dbReference type="EMBL" id="KAF4745319.1"/>
    </source>
</evidence>
<evidence type="ECO:0000256" key="1">
    <source>
        <dbReference type="SAM" id="Coils"/>
    </source>
</evidence>
<evidence type="ECO:0000313" key="4">
    <source>
        <dbReference type="Proteomes" id="UP000553632"/>
    </source>
</evidence>
<comment type="caution">
    <text evidence="3">The sequence shown here is derived from an EMBL/GenBank/DDBJ whole genome shotgun (WGS) entry which is preliminary data.</text>
</comment>
<sequence>MAPNKKQQQTAAAASSGAAAEMVNARTKNKALKDQLSNLNRMTKSDSKQLANLTKEVEELRNAVKELMKLSKREGQKPTKMELDKVIPEGVREEVIDAAYAPTRSASEERTRQQQQQQQQVAGGSKNQRTPNSTGARTQQPQQQQRQAQKADNRRNNKSKFVAENQLKSMLGMAPAPSRQQRPQGKRNVRSQQQQQQQQKQAEEGHPDNELAQSIREKLRRANSKEEVRAATNMARALGMTHEASLGDRKLKTLD</sequence>
<evidence type="ECO:0000256" key="2">
    <source>
        <dbReference type="SAM" id="MobiDB-lite"/>
    </source>
</evidence>
<dbReference type="AlphaFoldDB" id="A0A7J6TJ38"/>
<feature type="region of interest" description="Disordered" evidence="2">
    <location>
        <begin position="100"/>
        <end position="212"/>
    </location>
</feature>
<gene>
    <name evidence="3" type="ORF">FOZ63_001691</name>
</gene>
<feature type="compositionally biased region" description="Low complexity" evidence="2">
    <location>
        <begin position="136"/>
        <end position="148"/>
    </location>
</feature>
<dbReference type="Proteomes" id="UP000553632">
    <property type="component" value="Unassembled WGS sequence"/>
</dbReference>
<protein>
    <submittedName>
        <fullName evidence="3">Uncharacterized protein</fullName>
    </submittedName>
</protein>
<feature type="region of interest" description="Disordered" evidence="2">
    <location>
        <begin position="1"/>
        <end position="22"/>
    </location>
</feature>
<keyword evidence="1" id="KW-0175">Coiled coil</keyword>
<feature type="compositionally biased region" description="Polar residues" evidence="2">
    <location>
        <begin position="121"/>
        <end position="135"/>
    </location>
</feature>
<accession>A0A7J6TJ38</accession>